<protein>
    <submittedName>
        <fullName evidence="5">LacI family transcriptional regulator</fullName>
    </submittedName>
</protein>
<dbReference type="InterPro" id="IPR010982">
    <property type="entry name" value="Lambda_DNA-bd_dom_sf"/>
</dbReference>
<feature type="domain" description="HTH lacI-type" evidence="4">
    <location>
        <begin position="10"/>
        <end position="64"/>
    </location>
</feature>
<gene>
    <name evidence="5" type="ORF">EV652_101926</name>
</gene>
<keyword evidence="2" id="KW-0238">DNA-binding</keyword>
<evidence type="ECO:0000259" key="4">
    <source>
        <dbReference type="PROSITE" id="PS50932"/>
    </source>
</evidence>
<dbReference type="InterPro" id="IPR028082">
    <property type="entry name" value="Peripla_BP_I"/>
</dbReference>
<evidence type="ECO:0000256" key="1">
    <source>
        <dbReference type="ARBA" id="ARBA00023015"/>
    </source>
</evidence>
<evidence type="ECO:0000313" key="5">
    <source>
        <dbReference type="EMBL" id="TCO36037.1"/>
    </source>
</evidence>
<dbReference type="Gene3D" id="1.10.260.40">
    <property type="entry name" value="lambda repressor-like DNA-binding domains"/>
    <property type="match status" value="1"/>
</dbReference>
<evidence type="ECO:0000256" key="3">
    <source>
        <dbReference type="ARBA" id="ARBA00023163"/>
    </source>
</evidence>
<comment type="caution">
    <text evidence="5">The sequence shown here is derived from an EMBL/GenBank/DDBJ whole genome shotgun (WGS) entry which is preliminary data.</text>
</comment>
<dbReference type="PANTHER" id="PTHR30146">
    <property type="entry name" value="LACI-RELATED TRANSCRIPTIONAL REPRESSOR"/>
    <property type="match status" value="1"/>
</dbReference>
<sequence>MARRTADGSPTMATVAAEAGVSRATVSRAFSQPHRLRPETVERIREIAGRLGYAVNPAAKALSTGRSGTLALMVPDVANPFFPPMIKAVERRADQAGYAVFLGHTDESPAREDLLLNRFAQQVDGFVIASSRLTEAAIRAHAERSPAVLVNRDVAGIPRVLIDTTRGVTQAVEHLAALGHRRIAYLPGPSRSWSNSERRRTVKRAGVRAGLSVTMLPGRRSSYESGRQAVPAILATGVTAVIAFDDLLAHGVLTGLAERGVVVPLDFSVVGCDDVLAAQTHPSLTTVSSRAAEAGAAAVELLANRLGDGGTAADDRLLLDTSLVVRASTAAAPVC</sequence>
<dbReference type="CDD" id="cd01392">
    <property type="entry name" value="HTH_LacI"/>
    <property type="match status" value="1"/>
</dbReference>
<dbReference type="InterPro" id="IPR000843">
    <property type="entry name" value="HTH_LacI"/>
</dbReference>
<dbReference type="RefSeq" id="WP_132207637.1">
    <property type="nucleotide sequence ID" value="NZ_SLWN01000001.1"/>
</dbReference>
<name>A0A4R2HXH0_9ACTN</name>
<dbReference type="EMBL" id="SLWN01000001">
    <property type="protein sequence ID" value="TCO36037.1"/>
    <property type="molecule type" value="Genomic_DNA"/>
</dbReference>
<dbReference type="Proteomes" id="UP000294508">
    <property type="component" value="Unassembled WGS sequence"/>
</dbReference>
<organism evidence="5 6">
    <name type="scientific">Kribbella steppae</name>
    <dbReference type="NCBI Taxonomy" id="2512223"/>
    <lineage>
        <taxon>Bacteria</taxon>
        <taxon>Bacillati</taxon>
        <taxon>Actinomycetota</taxon>
        <taxon>Actinomycetes</taxon>
        <taxon>Propionibacteriales</taxon>
        <taxon>Kribbellaceae</taxon>
        <taxon>Kribbella</taxon>
    </lineage>
</organism>
<dbReference type="SMART" id="SM00354">
    <property type="entry name" value="HTH_LACI"/>
    <property type="match status" value="1"/>
</dbReference>
<keyword evidence="6" id="KW-1185">Reference proteome</keyword>
<dbReference type="PROSITE" id="PS50932">
    <property type="entry name" value="HTH_LACI_2"/>
    <property type="match status" value="1"/>
</dbReference>
<dbReference type="AlphaFoldDB" id="A0A4R2HXH0"/>
<dbReference type="Gene3D" id="3.40.50.2300">
    <property type="match status" value="2"/>
</dbReference>
<dbReference type="GO" id="GO:0000976">
    <property type="term" value="F:transcription cis-regulatory region binding"/>
    <property type="evidence" value="ECO:0007669"/>
    <property type="project" value="TreeGrafter"/>
</dbReference>
<accession>A0A4R2HXH0</accession>
<dbReference type="SUPFAM" id="SSF47413">
    <property type="entry name" value="lambda repressor-like DNA-binding domains"/>
    <property type="match status" value="1"/>
</dbReference>
<proteinExistence type="predicted"/>
<dbReference type="Pfam" id="PF00356">
    <property type="entry name" value="LacI"/>
    <property type="match status" value="1"/>
</dbReference>
<evidence type="ECO:0000313" key="6">
    <source>
        <dbReference type="Proteomes" id="UP000294508"/>
    </source>
</evidence>
<dbReference type="PANTHER" id="PTHR30146:SF138">
    <property type="entry name" value="TRANSCRIPTIONAL REGULATORY PROTEIN"/>
    <property type="match status" value="1"/>
</dbReference>
<reference evidence="5 6" key="1">
    <citation type="journal article" date="2015" name="Stand. Genomic Sci.">
        <title>Genomic Encyclopedia of Bacterial and Archaeal Type Strains, Phase III: the genomes of soil and plant-associated and newly described type strains.</title>
        <authorList>
            <person name="Whitman W.B."/>
            <person name="Woyke T."/>
            <person name="Klenk H.P."/>
            <person name="Zhou Y."/>
            <person name="Lilburn T.G."/>
            <person name="Beck B.J."/>
            <person name="De Vos P."/>
            <person name="Vandamme P."/>
            <person name="Eisen J.A."/>
            <person name="Garrity G."/>
            <person name="Hugenholtz P."/>
            <person name="Kyrpides N.C."/>
        </authorList>
    </citation>
    <scope>NUCLEOTIDE SEQUENCE [LARGE SCALE GENOMIC DNA]</scope>
    <source>
        <strain evidence="5 6">VKM Ac-2572</strain>
    </source>
</reference>
<dbReference type="GO" id="GO:0003700">
    <property type="term" value="F:DNA-binding transcription factor activity"/>
    <property type="evidence" value="ECO:0007669"/>
    <property type="project" value="TreeGrafter"/>
</dbReference>
<dbReference type="OrthoDB" id="3258243at2"/>
<keyword evidence="1" id="KW-0805">Transcription regulation</keyword>
<evidence type="ECO:0000256" key="2">
    <source>
        <dbReference type="ARBA" id="ARBA00023125"/>
    </source>
</evidence>
<dbReference type="SUPFAM" id="SSF53822">
    <property type="entry name" value="Periplasmic binding protein-like I"/>
    <property type="match status" value="1"/>
</dbReference>
<dbReference type="InterPro" id="IPR046335">
    <property type="entry name" value="LacI/GalR-like_sensor"/>
</dbReference>
<dbReference type="CDD" id="cd06267">
    <property type="entry name" value="PBP1_LacI_sugar_binding-like"/>
    <property type="match status" value="1"/>
</dbReference>
<dbReference type="Pfam" id="PF13377">
    <property type="entry name" value="Peripla_BP_3"/>
    <property type="match status" value="1"/>
</dbReference>
<keyword evidence="3" id="KW-0804">Transcription</keyword>